<name>A0A926E9L9_9FIRM</name>
<comment type="similarity">
    <text evidence="2">Belongs to the transketolase family.</text>
</comment>
<proteinExistence type="inferred from homology"/>
<dbReference type="PANTHER" id="PTHR47514:SF1">
    <property type="entry name" value="TRANSKETOLASE N-TERMINAL SECTION-RELATED"/>
    <property type="match status" value="1"/>
</dbReference>
<gene>
    <name evidence="5" type="ORF">H8709_06375</name>
</gene>
<sequence length="274" mass="29786">MSFPEVDLKEKAKEIRYHTCDAIATHGAGHLGGCMSCVELITVLYYKVLNIDPKNPQMEGRDRVVMSKGHAGPTLYATLALKGFFPMDWLKTLNASNTNLPSHCDMNKTPGIDMTAGSLGQGFGCAVGLAKGSKIMNDGATIYAILGDGESQEGSIWEAAMTASQQKLGNLIAFTDYNKAQIDDWVDETVSLEPIMDKWESFGFNVFECDGHDMDAIYKTICLAKRKGMNNKPSMIVLHTVKGKGVSFAEADQVGCHHMGIAGEKAAQMYSEVK</sequence>
<evidence type="ECO:0000256" key="3">
    <source>
        <dbReference type="ARBA" id="ARBA00023052"/>
    </source>
</evidence>
<dbReference type="Pfam" id="PF00456">
    <property type="entry name" value="Transketolase_N"/>
    <property type="match status" value="1"/>
</dbReference>
<evidence type="ECO:0000313" key="6">
    <source>
        <dbReference type="Proteomes" id="UP000660861"/>
    </source>
</evidence>
<dbReference type="Gene3D" id="3.40.50.970">
    <property type="match status" value="1"/>
</dbReference>
<dbReference type="PANTHER" id="PTHR47514">
    <property type="entry name" value="TRANSKETOLASE N-TERMINAL SECTION-RELATED"/>
    <property type="match status" value="1"/>
</dbReference>
<dbReference type="RefSeq" id="WP_262397548.1">
    <property type="nucleotide sequence ID" value="NZ_JACRTC010000003.1"/>
</dbReference>
<dbReference type="SUPFAM" id="SSF52518">
    <property type="entry name" value="Thiamin diphosphate-binding fold (THDP-binding)"/>
    <property type="match status" value="1"/>
</dbReference>
<dbReference type="InterPro" id="IPR029061">
    <property type="entry name" value="THDP-binding"/>
</dbReference>
<evidence type="ECO:0000259" key="4">
    <source>
        <dbReference type="Pfam" id="PF00456"/>
    </source>
</evidence>
<dbReference type="CDD" id="cd02012">
    <property type="entry name" value="TPP_TK"/>
    <property type="match status" value="1"/>
</dbReference>
<dbReference type="InterPro" id="IPR005474">
    <property type="entry name" value="Transketolase_N"/>
</dbReference>
<dbReference type="Proteomes" id="UP000660861">
    <property type="component" value="Unassembled WGS sequence"/>
</dbReference>
<comment type="caution">
    <text evidence="5">The sequence shown here is derived from an EMBL/GenBank/DDBJ whole genome shotgun (WGS) entry which is preliminary data.</text>
</comment>
<evidence type="ECO:0000256" key="2">
    <source>
        <dbReference type="ARBA" id="ARBA00007131"/>
    </source>
</evidence>
<accession>A0A926E9L9</accession>
<organism evidence="5 6">
    <name type="scientific">Zongyangia hominis</name>
    <dbReference type="NCBI Taxonomy" id="2763677"/>
    <lineage>
        <taxon>Bacteria</taxon>
        <taxon>Bacillati</taxon>
        <taxon>Bacillota</taxon>
        <taxon>Clostridia</taxon>
        <taxon>Eubacteriales</taxon>
        <taxon>Oscillospiraceae</taxon>
        <taxon>Zongyangia</taxon>
    </lineage>
</organism>
<keyword evidence="6" id="KW-1185">Reference proteome</keyword>
<evidence type="ECO:0000313" key="5">
    <source>
        <dbReference type="EMBL" id="MBC8570455.1"/>
    </source>
</evidence>
<dbReference type="EMBL" id="JACRTC010000003">
    <property type="protein sequence ID" value="MBC8570455.1"/>
    <property type="molecule type" value="Genomic_DNA"/>
</dbReference>
<dbReference type="AlphaFoldDB" id="A0A926E9L9"/>
<feature type="domain" description="Transketolase N-terminal" evidence="4">
    <location>
        <begin position="10"/>
        <end position="257"/>
    </location>
</feature>
<comment type="cofactor">
    <cofactor evidence="1">
        <name>thiamine diphosphate</name>
        <dbReference type="ChEBI" id="CHEBI:58937"/>
    </cofactor>
</comment>
<keyword evidence="3" id="KW-0786">Thiamine pyrophosphate</keyword>
<protein>
    <submittedName>
        <fullName evidence="5">Transketolase</fullName>
    </submittedName>
</protein>
<reference evidence="5" key="1">
    <citation type="submission" date="2020-08" db="EMBL/GenBank/DDBJ databases">
        <title>Genome public.</title>
        <authorList>
            <person name="Liu C."/>
            <person name="Sun Q."/>
        </authorList>
    </citation>
    <scope>NUCLEOTIDE SEQUENCE</scope>
    <source>
        <strain evidence="5">NSJ-54</strain>
    </source>
</reference>
<evidence type="ECO:0000256" key="1">
    <source>
        <dbReference type="ARBA" id="ARBA00001964"/>
    </source>
</evidence>